<dbReference type="Gene3D" id="2.120.10.30">
    <property type="entry name" value="TolB, C-terminal domain"/>
    <property type="match status" value="1"/>
</dbReference>
<dbReference type="PANTHER" id="PTHR47572">
    <property type="entry name" value="LIPOPROTEIN-RELATED"/>
    <property type="match status" value="1"/>
</dbReference>
<keyword evidence="3" id="KW-1185">Reference proteome</keyword>
<dbReference type="Pfam" id="PF08450">
    <property type="entry name" value="SGL"/>
    <property type="match status" value="1"/>
</dbReference>
<proteinExistence type="predicted"/>
<evidence type="ECO:0000313" key="3">
    <source>
        <dbReference type="Proteomes" id="UP000537161"/>
    </source>
</evidence>
<keyword evidence="2" id="KW-0378">Hydrolase</keyword>
<dbReference type="RefSeq" id="WP_184099904.1">
    <property type="nucleotide sequence ID" value="NZ_JACIJH010000011.1"/>
</dbReference>
<organism evidence="2 3">
    <name type="scientific">Sphingopyxis panaciterrulae</name>
    <dbReference type="NCBI Taxonomy" id="462372"/>
    <lineage>
        <taxon>Bacteria</taxon>
        <taxon>Pseudomonadati</taxon>
        <taxon>Pseudomonadota</taxon>
        <taxon>Alphaproteobacteria</taxon>
        <taxon>Sphingomonadales</taxon>
        <taxon>Sphingomonadaceae</taxon>
        <taxon>Sphingopyxis</taxon>
    </lineage>
</organism>
<comment type="caution">
    <text evidence="2">The sequence shown here is derived from an EMBL/GenBank/DDBJ whole genome shotgun (WGS) entry which is preliminary data.</text>
</comment>
<sequence length="305" mass="32570">MEFELIADGLRFPEAPVVMDDGSIIVVEIEQGRITRCWPGGRKEVVATPGGGPNGLAIGPDGKLYCCNNGGFHYVEANGYLAPHGIASDYSGGRIERIDIATGAVEILYKSGDNGVVLRGPNDIMFDAHGGFWFTDHGKVDYEKRCHDVVGIFYAKADGSFIEEVIFPSYNPNGVGLSPDGTKLYAAETYTCRLTQFNIVAPGKVDDAAGPGGPGIPLYRPAGYKFFDSLAMEANGNICVATIGECGISVISPDGELVEFVATDDIFTTNIAFGGADMRDAYLTLSGSGRLVKTRWARPGLTLQY</sequence>
<name>A0A7W9B834_9SPHN</name>
<dbReference type="AlphaFoldDB" id="A0A7W9B834"/>
<feature type="domain" description="SMP-30/Gluconolactonase/LRE-like region" evidence="1">
    <location>
        <begin position="12"/>
        <end position="285"/>
    </location>
</feature>
<gene>
    <name evidence="2" type="ORF">FHR21_003119</name>
</gene>
<dbReference type="GO" id="GO:0004341">
    <property type="term" value="F:gluconolactonase activity"/>
    <property type="evidence" value="ECO:0007669"/>
    <property type="project" value="UniProtKB-EC"/>
</dbReference>
<accession>A0A7W9B834</accession>
<evidence type="ECO:0000313" key="2">
    <source>
        <dbReference type="EMBL" id="MBB5707752.1"/>
    </source>
</evidence>
<dbReference type="PANTHER" id="PTHR47572:SF5">
    <property type="entry name" value="BLR2277 PROTEIN"/>
    <property type="match status" value="1"/>
</dbReference>
<dbReference type="InterPro" id="IPR013658">
    <property type="entry name" value="SGL"/>
</dbReference>
<dbReference type="Proteomes" id="UP000537161">
    <property type="component" value="Unassembled WGS sequence"/>
</dbReference>
<reference evidence="2 3" key="1">
    <citation type="submission" date="2020-08" db="EMBL/GenBank/DDBJ databases">
        <title>Genomic Encyclopedia of Type Strains, Phase IV (KMG-IV): sequencing the most valuable type-strain genomes for metagenomic binning, comparative biology and taxonomic classification.</title>
        <authorList>
            <person name="Goeker M."/>
        </authorList>
    </citation>
    <scope>NUCLEOTIDE SEQUENCE [LARGE SCALE GENOMIC DNA]</scope>
    <source>
        <strain evidence="2 3">DSM 27163</strain>
    </source>
</reference>
<dbReference type="SUPFAM" id="SSF63829">
    <property type="entry name" value="Calcium-dependent phosphotriesterase"/>
    <property type="match status" value="1"/>
</dbReference>
<protein>
    <submittedName>
        <fullName evidence="2">Gluconolactonase</fullName>
        <ecNumber evidence="2">3.1.1.17</ecNumber>
    </submittedName>
</protein>
<dbReference type="InterPro" id="IPR051262">
    <property type="entry name" value="SMP-30/CGR1_Lactonase"/>
</dbReference>
<dbReference type="InterPro" id="IPR011042">
    <property type="entry name" value="6-blade_b-propeller_TolB-like"/>
</dbReference>
<dbReference type="EC" id="3.1.1.17" evidence="2"/>
<evidence type="ECO:0000259" key="1">
    <source>
        <dbReference type="Pfam" id="PF08450"/>
    </source>
</evidence>
<dbReference type="EMBL" id="JACIJH010000011">
    <property type="protein sequence ID" value="MBB5707752.1"/>
    <property type="molecule type" value="Genomic_DNA"/>
</dbReference>